<dbReference type="GO" id="GO:0016787">
    <property type="term" value="F:hydrolase activity"/>
    <property type="evidence" value="ECO:0007669"/>
    <property type="project" value="UniProtKB-KW"/>
</dbReference>
<dbReference type="PROSITE" id="PS50830">
    <property type="entry name" value="TNASE_3"/>
    <property type="match status" value="1"/>
</dbReference>
<keyword evidence="1" id="KW-0540">Nuclease</keyword>
<dbReference type="Gene3D" id="2.40.50.90">
    <property type="match status" value="1"/>
</dbReference>
<sequence length="296" mass="32095">MAVSIASPSVSAAVSPRNKDCLAVLLPKHPQKTPAGLSSGVFFRLLFCFALPVFLAPPVAADCQVDGRREVVAVATVHDGDTLRLKDGRRVRVIGINAPETAARGRPAEALAAPATQFARRFVGREITLVYDRESQDRYGRTLAHVFSKEGRSLAAAVLQEGLAFPVAVPPNLAAADCFAGRADKARKSGKGVWSHRSWLASEVKSLSADVAGFQRVRGKVTKISGSRDIWLEMDGAVVLKIAAADRRYFADKQWLAWKGRTIEVQGWLVSRPDAARKGFKPLQLQVRTPYAVTVL</sequence>
<dbReference type="Pfam" id="PF00565">
    <property type="entry name" value="SNase"/>
    <property type="match status" value="1"/>
</dbReference>
<dbReference type="SMART" id="SM00318">
    <property type="entry name" value="SNc"/>
    <property type="match status" value="1"/>
</dbReference>
<feature type="domain" description="TNase-like" evidence="4">
    <location>
        <begin position="68"/>
        <end position="196"/>
    </location>
</feature>
<gene>
    <name evidence="5" type="ORF">C4F51_03490</name>
</gene>
<keyword evidence="2" id="KW-0255">Endonuclease</keyword>
<evidence type="ECO:0000256" key="3">
    <source>
        <dbReference type="ARBA" id="ARBA00022801"/>
    </source>
</evidence>
<evidence type="ECO:0000259" key="4">
    <source>
        <dbReference type="PROSITE" id="PS50830"/>
    </source>
</evidence>
<dbReference type="PANTHER" id="PTHR12302">
    <property type="entry name" value="EBNA2 BINDING PROTEIN P100"/>
    <property type="match status" value="1"/>
</dbReference>
<keyword evidence="6" id="KW-1185">Reference proteome</keyword>
<dbReference type="InterPro" id="IPR002071">
    <property type="entry name" value="Thermonucl_AS"/>
</dbReference>
<dbReference type="GO" id="GO:0004519">
    <property type="term" value="F:endonuclease activity"/>
    <property type="evidence" value="ECO:0007669"/>
    <property type="project" value="UniProtKB-KW"/>
</dbReference>
<dbReference type="GO" id="GO:0003676">
    <property type="term" value="F:nucleic acid binding"/>
    <property type="evidence" value="ECO:0007669"/>
    <property type="project" value="InterPro"/>
</dbReference>
<organism evidence="5 6">
    <name type="scientific">Cellvibrio polysaccharolyticus</name>
    <dbReference type="NCBI Taxonomy" id="2082724"/>
    <lineage>
        <taxon>Bacteria</taxon>
        <taxon>Pseudomonadati</taxon>
        <taxon>Pseudomonadota</taxon>
        <taxon>Gammaproteobacteria</taxon>
        <taxon>Cellvibrionales</taxon>
        <taxon>Cellvibrionaceae</taxon>
        <taxon>Cellvibrio</taxon>
    </lineage>
</organism>
<accession>A0A928YSB6</accession>
<dbReference type="AlphaFoldDB" id="A0A928YSB6"/>
<evidence type="ECO:0000313" key="5">
    <source>
        <dbReference type="EMBL" id="MBE8716246.1"/>
    </source>
</evidence>
<dbReference type="PROSITE" id="PS01284">
    <property type="entry name" value="TNASE_2"/>
    <property type="match status" value="1"/>
</dbReference>
<dbReference type="PANTHER" id="PTHR12302:SF3">
    <property type="entry name" value="SERINE_THREONINE-PROTEIN KINASE 31"/>
    <property type="match status" value="1"/>
</dbReference>
<dbReference type="SUPFAM" id="SSF50199">
    <property type="entry name" value="Staphylococcal nuclease"/>
    <property type="match status" value="1"/>
</dbReference>
<protein>
    <submittedName>
        <fullName evidence="5">Nuclease</fullName>
    </submittedName>
</protein>
<evidence type="ECO:0000313" key="6">
    <source>
        <dbReference type="Proteomes" id="UP000652567"/>
    </source>
</evidence>
<reference evidence="5" key="1">
    <citation type="submission" date="2018-07" db="EMBL/GenBank/DDBJ databases">
        <title>Genome assembly of strain Ka43.</title>
        <authorList>
            <person name="Kukolya J."/>
            <person name="Nagy I."/>
            <person name="Horvath B."/>
            <person name="Toth A."/>
        </authorList>
    </citation>
    <scope>NUCLEOTIDE SEQUENCE</scope>
    <source>
        <strain evidence="5">KB43</strain>
    </source>
</reference>
<proteinExistence type="predicted"/>
<dbReference type="EMBL" id="PRDL01000001">
    <property type="protein sequence ID" value="MBE8716246.1"/>
    <property type="molecule type" value="Genomic_DNA"/>
</dbReference>
<name>A0A928YSB6_9GAMM</name>
<dbReference type="Proteomes" id="UP000652567">
    <property type="component" value="Unassembled WGS sequence"/>
</dbReference>
<comment type="caution">
    <text evidence="5">The sequence shown here is derived from an EMBL/GenBank/DDBJ whole genome shotgun (WGS) entry which is preliminary data.</text>
</comment>
<evidence type="ECO:0000256" key="2">
    <source>
        <dbReference type="ARBA" id="ARBA00022759"/>
    </source>
</evidence>
<dbReference type="InterPro" id="IPR035437">
    <property type="entry name" value="SNase_OB-fold_sf"/>
</dbReference>
<dbReference type="InterPro" id="IPR016071">
    <property type="entry name" value="Staphylococal_nuclease_OB-fold"/>
</dbReference>
<evidence type="ECO:0000256" key="1">
    <source>
        <dbReference type="ARBA" id="ARBA00022722"/>
    </source>
</evidence>
<keyword evidence="3" id="KW-0378">Hydrolase</keyword>